<proteinExistence type="predicted"/>
<sequence>MEKISIEEKVRMVLKAVDIEEPSKATIEEIMLGLGRLLSVKATPRASVHEVTKEVRRALELAILSPLSQRSDEELVLRVKYTYPPFESPVLNEAYRRLLEKLVKHTTEQIKNLSPMWRRRLVNLIVENIYNIATGSDTYEYRKRIFEVLQEAKGVETSGAG</sequence>
<evidence type="ECO:0000313" key="1">
    <source>
        <dbReference type="EMBL" id="HGU64686.1"/>
    </source>
</evidence>
<dbReference type="AlphaFoldDB" id="A0A7J3PKS1"/>
<protein>
    <submittedName>
        <fullName evidence="1">Uncharacterized protein</fullName>
    </submittedName>
</protein>
<dbReference type="EMBL" id="DTAN01000021">
    <property type="protein sequence ID" value="HGU64686.1"/>
    <property type="molecule type" value="Genomic_DNA"/>
</dbReference>
<accession>A0A7J3PKS1</accession>
<gene>
    <name evidence="1" type="ORF">ENT92_00515</name>
</gene>
<organism evidence="1">
    <name type="scientific">Staphylothermus marinus</name>
    <dbReference type="NCBI Taxonomy" id="2280"/>
    <lineage>
        <taxon>Archaea</taxon>
        <taxon>Thermoproteota</taxon>
        <taxon>Thermoprotei</taxon>
        <taxon>Desulfurococcales</taxon>
        <taxon>Desulfurococcaceae</taxon>
        <taxon>Staphylothermus</taxon>
    </lineage>
</organism>
<name>A0A7J3PKS1_STAMA</name>
<comment type="caution">
    <text evidence="1">The sequence shown here is derived from an EMBL/GenBank/DDBJ whole genome shotgun (WGS) entry which is preliminary data.</text>
</comment>
<reference evidence="1" key="1">
    <citation type="journal article" date="2020" name="mSystems">
        <title>Genome- and Community-Level Interaction Insights into Carbon Utilization and Element Cycling Functions of Hydrothermarchaeota in Hydrothermal Sediment.</title>
        <authorList>
            <person name="Zhou Z."/>
            <person name="Liu Y."/>
            <person name="Xu W."/>
            <person name="Pan J."/>
            <person name="Luo Z.H."/>
            <person name="Li M."/>
        </authorList>
    </citation>
    <scope>NUCLEOTIDE SEQUENCE [LARGE SCALE GENOMIC DNA]</scope>
    <source>
        <strain evidence="1">SpSt-622</strain>
    </source>
</reference>